<evidence type="ECO:0000256" key="1">
    <source>
        <dbReference type="ARBA" id="ARBA00022468"/>
    </source>
</evidence>
<gene>
    <name evidence="4" type="ORF">RHIMIDRAFT_257871</name>
</gene>
<feature type="compositionally biased region" description="Basic residues" evidence="2">
    <location>
        <begin position="520"/>
        <end position="530"/>
    </location>
</feature>
<evidence type="ECO:0000259" key="3">
    <source>
        <dbReference type="PROSITE" id="PS50085"/>
    </source>
</evidence>
<reference evidence="4 5" key="1">
    <citation type="journal article" date="2016" name="Proc. Natl. Acad. Sci. U.S.A.">
        <title>Lipid metabolic changes in an early divergent fungus govern the establishment of a mutualistic symbiosis with endobacteria.</title>
        <authorList>
            <person name="Lastovetsky O.A."/>
            <person name="Gaspar M.L."/>
            <person name="Mondo S.J."/>
            <person name="LaButti K.M."/>
            <person name="Sandor L."/>
            <person name="Grigoriev I.V."/>
            <person name="Henry S.A."/>
            <person name="Pawlowska T.E."/>
        </authorList>
    </citation>
    <scope>NUCLEOTIDE SEQUENCE [LARGE SCALE GENOMIC DNA]</scope>
    <source>
        <strain evidence="4 5">ATCC 52813</strain>
    </source>
</reference>
<dbReference type="RefSeq" id="XP_023465219.1">
    <property type="nucleotide sequence ID" value="XM_023611310.1"/>
</dbReference>
<organism evidence="4 5">
    <name type="scientific">Rhizopus microsporus ATCC 52813</name>
    <dbReference type="NCBI Taxonomy" id="1340429"/>
    <lineage>
        <taxon>Eukaryota</taxon>
        <taxon>Fungi</taxon>
        <taxon>Fungi incertae sedis</taxon>
        <taxon>Mucoromycota</taxon>
        <taxon>Mucoromycotina</taxon>
        <taxon>Mucoromycetes</taxon>
        <taxon>Mucorales</taxon>
        <taxon>Mucorineae</taxon>
        <taxon>Rhizopodaceae</taxon>
        <taxon>Rhizopus</taxon>
    </lineage>
</organism>
<dbReference type="InterPro" id="IPR000331">
    <property type="entry name" value="Rap/Ran_GAP_dom"/>
</dbReference>
<dbReference type="InterPro" id="IPR035974">
    <property type="entry name" value="Rap/Ran-GAP_sf"/>
</dbReference>
<dbReference type="PANTHER" id="PTHR15711:SF22">
    <property type="entry name" value="RAP-GAP DOMAIN-CONTAINING PROTEIN"/>
    <property type="match status" value="1"/>
</dbReference>
<feature type="region of interest" description="Disordered" evidence="2">
    <location>
        <begin position="511"/>
        <end position="530"/>
    </location>
</feature>
<dbReference type="EMBL" id="KZ303852">
    <property type="protein sequence ID" value="PHZ11511.1"/>
    <property type="molecule type" value="Genomic_DNA"/>
</dbReference>
<dbReference type="Pfam" id="PF02145">
    <property type="entry name" value="Rap_GAP"/>
    <property type="match status" value="1"/>
</dbReference>
<evidence type="ECO:0000256" key="2">
    <source>
        <dbReference type="SAM" id="MobiDB-lite"/>
    </source>
</evidence>
<dbReference type="SUPFAM" id="SSF111347">
    <property type="entry name" value="Rap/Ran-GAP"/>
    <property type="match status" value="1"/>
</dbReference>
<keyword evidence="5" id="KW-1185">Reference proteome</keyword>
<dbReference type="Proteomes" id="UP000242254">
    <property type="component" value="Unassembled WGS sequence"/>
</dbReference>
<dbReference type="PANTHER" id="PTHR15711">
    <property type="entry name" value="RAP GTPASE-ACTIVATING PROTEIN"/>
    <property type="match status" value="1"/>
</dbReference>
<dbReference type="AlphaFoldDB" id="A0A2G4SRX1"/>
<dbReference type="PROSITE" id="PS50085">
    <property type="entry name" value="RAPGAP"/>
    <property type="match status" value="1"/>
</dbReference>
<dbReference type="GO" id="GO:0051056">
    <property type="term" value="P:regulation of small GTPase mediated signal transduction"/>
    <property type="evidence" value="ECO:0007669"/>
    <property type="project" value="InterPro"/>
</dbReference>
<keyword evidence="1" id="KW-0343">GTPase activation</keyword>
<dbReference type="GO" id="GO:0005737">
    <property type="term" value="C:cytoplasm"/>
    <property type="evidence" value="ECO:0007669"/>
    <property type="project" value="TreeGrafter"/>
</dbReference>
<dbReference type="InterPro" id="IPR050989">
    <property type="entry name" value="Rap1_Ran_GAP"/>
</dbReference>
<protein>
    <recommendedName>
        <fullName evidence="3">Rap-GAP domain-containing protein</fullName>
    </recommendedName>
</protein>
<dbReference type="GO" id="GO:0005096">
    <property type="term" value="F:GTPase activator activity"/>
    <property type="evidence" value="ECO:0007669"/>
    <property type="project" value="UniProtKB-KW"/>
</dbReference>
<feature type="domain" description="Rap-GAP" evidence="3">
    <location>
        <begin position="280"/>
        <end position="498"/>
    </location>
</feature>
<sequence length="637" mass="72873">MFQDKVCTIHELNDLIKEKCKSATKNDQEELLEDVQSLIHACELDRKFNIDHLRNLSLESKTARILHICQVCSSTKHAALCVASDHYKKELPKVYYKTKRPSSKDYEEMKSDQLVLEGTWFRQYFVGKPYVTLIGCLETTNNEKSSRKSNRSSVQSISTITEDTTLGIITIVQEKADKGNMTQYRIIIRSKHSEQARYIVHENTARDTQNQLELKGESKSMNQINSNKRLLPSFKSSNETSESTRLMRAAILSVCPHLDLRSFKELSAESTILSGLEKELIKYDELQIPKHYKFGVLTVKNGQITEESWFSNTGLSKDLQDFLSIMGHKIQLKGYKGYAAGLDTKSSYIAGESGEFAYVSKWRDYDITFHVAAIMPSQANDKQQVLRKKHIGNDIVCIIFIEGNQTFNPKAIRSQFLHVYIVIRPETVHQKRHWRIEVIKHKNVNQFGPPIPSPPLFDDKELKSFLTLKLINAENAALKSDRFFIPNNKARLGLLGNYIQMGLAFNPVETARQSTEKTRPKSANHNHKSRLLHEAHHMEERRRQKLMTTSSVNIPPLIPSISSSSRSTLLTDIKKGFSRKKNEEQMSRKTSKLNITSTPEEDLLIGQDIQVSSESFISPEQLFASSIYEEEIVEQKD</sequence>
<evidence type="ECO:0000313" key="5">
    <source>
        <dbReference type="Proteomes" id="UP000242254"/>
    </source>
</evidence>
<accession>A0A2G4SRX1</accession>
<proteinExistence type="predicted"/>
<name>A0A2G4SRX1_RHIZD</name>
<dbReference type="Gene3D" id="3.40.50.11210">
    <property type="entry name" value="Rap/Ran-GAP"/>
    <property type="match status" value="1"/>
</dbReference>
<dbReference type="GeneID" id="35442300"/>
<evidence type="ECO:0000313" key="4">
    <source>
        <dbReference type="EMBL" id="PHZ11511.1"/>
    </source>
</evidence>
<dbReference type="STRING" id="1340429.A0A2G4SRX1"/>